<keyword evidence="3" id="KW-1185">Reference proteome</keyword>
<comment type="caution">
    <text evidence="2">The sequence shown here is derived from an EMBL/GenBank/DDBJ whole genome shotgun (WGS) entry which is preliminary data.</text>
</comment>
<reference evidence="3" key="1">
    <citation type="journal article" date="2019" name="Int. J. Syst. Evol. Microbiol.">
        <title>The Global Catalogue of Microorganisms (GCM) 10K type strain sequencing project: providing services to taxonomists for standard genome sequencing and annotation.</title>
        <authorList>
            <consortium name="The Broad Institute Genomics Platform"/>
            <consortium name="The Broad Institute Genome Sequencing Center for Infectious Disease"/>
            <person name="Wu L."/>
            <person name="Ma J."/>
        </authorList>
    </citation>
    <scope>NUCLEOTIDE SEQUENCE [LARGE SCALE GENOMIC DNA]</scope>
    <source>
        <strain evidence="3">YJ-61-S</strain>
    </source>
</reference>
<dbReference type="InterPro" id="IPR019734">
    <property type="entry name" value="TPR_rpt"/>
</dbReference>
<protein>
    <recommendedName>
        <fullName evidence="4">Peptidylprolyl isomerase</fullName>
    </recommendedName>
</protein>
<dbReference type="InterPro" id="IPR011990">
    <property type="entry name" value="TPR-like_helical_dom_sf"/>
</dbReference>
<dbReference type="EMBL" id="JBHSFV010000019">
    <property type="protein sequence ID" value="MFC4636419.1"/>
    <property type="molecule type" value="Genomic_DNA"/>
</dbReference>
<dbReference type="Proteomes" id="UP001596043">
    <property type="component" value="Unassembled WGS sequence"/>
</dbReference>
<name>A0ABV9I269_9FLAO</name>
<keyword evidence="1" id="KW-0802">TPR repeat</keyword>
<dbReference type="PROSITE" id="PS50005">
    <property type="entry name" value="TPR"/>
    <property type="match status" value="1"/>
</dbReference>
<proteinExistence type="predicted"/>
<accession>A0ABV9I269</accession>
<evidence type="ECO:0000256" key="1">
    <source>
        <dbReference type="PROSITE-ProRule" id="PRU00339"/>
    </source>
</evidence>
<dbReference type="RefSeq" id="WP_379982591.1">
    <property type="nucleotide sequence ID" value="NZ_JBHSFV010000019.1"/>
</dbReference>
<evidence type="ECO:0000313" key="2">
    <source>
        <dbReference type="EMBL" id="MFC4636419.1"/>
    </source>
</evidence>
<evidence type="ECO:0008006" key="4">
    <source>
        <dbReference type="Google" id="ProtNLM"/>
    </source>
</evidence>
<dbReference type="SUPFAM" id="SSF48452">
    <property type="entry name" value="TPR-like"/>
    <property type="match status" value="1"/>
</dbReference>
<organism evidence="2 3">
    <name type="scientific">Dokdonia ponticola</name>
    <dbReference type="NCBI Taxonomy" id="2041041"/>
    <lineage>
        <taxon>Bacteria</taxon>
        <taxon>Pseudomonadati</taxon>
        <taxon>Bacteroidota</taxon>
        <taxon>Flavobacteriia</taxon>
        <taxon>Flavobacteriales</taxon>
        <taxon>Flavobacteriaceae</taxon>
        <taxon>Dokdonia</taxon>
    </lineage>
</organism>
<feature type="repeat" description="TPR" evidence="1">
    <location>
        <begin position="11"/>
        <end position="44"/>
    </location>
</feature>
<gene>
    <name evidence="2" type="ORF">ACFO3O_21105</name>
</gene>
<dbReference type="Gene3D" id="1.25.40.10">
    <property type="entry name" value="Tetratricopeptide repeat domain"/>
    <property type="match status" value="1"/>
</dbReference>
<sequence>METHTKNETLHIRIAEKGKMYSLEGNYKEALRHYKEAIKMMQQSKDSEIFFQHYSQCVMEALELSGAHDEVISFCERYIDFLDQKSDDSALIKKHYATVLEKKAIQYLYKDEKDISLELLKEAQSHVGNGKQPITDQLVNWLQRGFMITKQQIAALQKKHQYFIVRADVVNPKIAFELPAIIS</sequence>
<evidence type="ECO:0000313" key="3">
    <source>
        <dbReference type="Proteomes" id="UP001596043"/>
    </source>
</evidence>